<keyword evidence="2" id="KW-0472">Membrane</keyword>
<keyword evidence="3" id="KW-0732">Signal</keyword>
<protein>
    <submittedName>
        <fullName evidence="4">C2h2 type zinc finger containing</fullName>
    </submittedName>
</protein>
<keyword evidence="2" id="KW-0812">Transmembrane</keyword>
<evidence type="ECO:0000313" key="4">
    <source>
        <dbReference type="EMBL" id="RGP69232.1"/>
    </source>
</evidence>
<dbReference type="STRING" id="694270.A0A395SAW7"/>
<evidence type="ECO:0000313" key="5">
    <source>
        <dbReference type="Proteomes" id="UP000266234"/>
    </source>
</evidence>
<keyword evidence="2" id="KW-1133">Transmembrane helix</keyword>
<gene>
    <name evidence="4" type="ORF">FLONG3_7868</name>
</gene>
<dbReference type="AlphaFoldDB" id="A0A395SAW7"/>
<proteinExistence type="predicted"/>
<feature type="chain" id="PRO_5017257386" evidence="3">
    <location>
        <begin position="18"/>
        <end position="228"/>
    </location>
</feature>
<name>A0A395SAW7_9HYPO</name>
<feature type="compositionally biased region" description="Low complexity" evidence="1">
    <location>
        <begin position="162"/>
        <end position="174"/>
    </location>
</feature>
<accession>A0A395SAW7</accession>
<feature type="transmembrane region" description="Helical" evidence="2">
    <location>
        <begin position="128"/>
        <end position="150"/>
    </location>
</feature>
<evidence type="ECO:0000256" key="2">
    <source>
        <dbReference type="SAM" id="Phobius"/>
    </source>
</evidence>
<keyword evidence="5" id="KW-1185">Reference proteome</keyword>
<dbReference type="OrthoDB" id="5311469at2759"/>
<organism evidence="4 5">
    <name type="scientific">Fusarium longipes</name>
    <dbReference type="NCBI Taxonomy" id="694270"/>
    <lineage>
        <taxon>Eukaryota</taxon>
        <taxon>Fungi</taxon>
        <taxon>Dikarya</taxon>
        <taxon>Ascomycota</taxon>
        <taxon>Pezizomycotina</taxon>
        <taxon>Sordariomycetes</taxon>
        <taxon>Hypocreomycetidae</taxon>
        <taxon>Hypocreales</taxon>
        <taxon>Nectriaceae</taxon>
        <taxon>Fusarium</taxon>
    </lineage>
</organism>
<dbReference type="Proteomes" id="UP000266234">
    <property type="component" value="Unassembled WGS sequence"/>
</dbReference>
<evidence type="ECO:0000256" key="3">
    <source>
        <dbReference type="SAM" id="SignalP"/>
    </source>
</evidence>
<dbReference type="EMBL" id="PXOG01000185">
    <property type="protein sequence ID" value="RGP69232.1"/>
    <property type="molecule type" value="Genomic_DNA"/>
</dbReference>
<sequence>MASRWFTLLLLLTPVLAMPEETQEAENPYYSDGIDVCIAETMGICYIKPEDDIVPCLCGQDPADEEKEFLNKFAQCVGRELPNEIERSYKALAYDCKEYFVRLNMTKDEFTEAAEKGSDTGLSTGATAGIAVGAVLGGAVIIGALVWFWLQNRKKKGSKLQSNPSSPSDNESPPNWEPEFKPEWTANSPVELPPTATVPIYEMDPTPTVATEMPASAPHGAEHRGTRQ</sequence>
<feature type="region of interest" description="Disordered" evidence="1">
    <location>
        <begin position="157"/>
        <end position="228"/>
    </location>
</feature>
<comment type="caution">
    <text evidence="4">The sequence shown here is derived from an EMBL/GenBank/DDBJ whole genome shotgun (WGS) entry which is preliminary data.</text>
</comment>
<feature type="signal peptide" evidence="3">
    <location>
        <begin position="1"/>
        <end position="17"/>
    </location>
</feature>
<evidence type="ECO:0000256" key="1">
    <source>
        <dbReference type="SAM" id="MobiDB-lite"/>
    </source>
</evidence>
<reference evidence="4 5" key="1">
    <citation type="journal article" date="2018" name="PLoS Pathog.">
        <title>Evolution of structural diversity of trichothecenes, a family of toxins produced by plant pathogenic and entomopathogenic fungi.</title>
        <authorList>
            <person name="Proctor R.H."/>
            <person name="McCormick S.P."/>
            <person name="Kim H.S."/>
            <person name="Cardoza R.E."/>
            <person name="Stanley A.M."/>
            <person name="Lindo L."/>
            <person name="Kelly A."/>
            <person name="Brown D.W."/>
            <person name="Lee T."/>
            <person name="Vaughan M.M."/>
            <person name="Alexander N.J."/>
            <person name="Busman M."/>
            <person name="Gutierrez S."/>
        </authorList>
    </citation>
    <scope>NUCLEOTIDE SEQUENCE [LARGE SCALE GENOMIC DNA]</scope>
    <source>
        <strain evidence="4 5">NRRL 20695</strain>
    </source>
</reference>